<dbReference type="AlphaFoldDB" id="A0A7J3ZKZ3"/>
<comment type="subunit">
    <text evidence="2 14">Monomer.</text>
</comment>
<dbReference type="Pfam" id="PF01131">
    <property type="entry name" value="Topoisom_bac"/>
    <property type="match status" value="1"/>
</dbReference>
<evidence type="ECO:0000256" key="16">
    <source>
        <dbReference type="SAM" id="Coils"/>
    </source>
</evidence>
<feature type="active site" description="O-(5'-phospho-DNA)-tyrosine intermediate" evidence="14">
    <location>
        <position position="978"/>
    </location>
</feature>
<evidence type="ECO:0000256" key="7">
    <source>
        <dbReference type="ARBA" id="ARBA00022833"/>
    </source>
</evidence>
<feature type="domain" description="RG N-terminal-type" evidence="19">
    <location>
        <begin position="12"/>
        <end position="52"/>
    </location>
</feature>
<dbReference type="PROSITE" id="PS51192">
    <property type="entry name" value="HELICASE_ATP_BIND_1"/>
    <property type="match status" value="1"/>
</dbReference>
<comment type="miscellaneous">
    <text evidence="14">This enzyme is the only unique feature of hyperthermophilic bacteria/archaea known and seems to be essential for adaptation to life at high temperatures. It may play a role in stabilization of DNA at high temperatures.</text>
</comment>
<dbReference type="Gene3D" id="1.10.460.10">
    <property type="entry name" value="Topoisomerase I, domain 2"/>
    <property type="match status" value="1"/>
</dbReference>
<dbReference type="Gene3D" id="2.60.510.20">
    <property type="match status" value="1"/>
</dbReference>
<evidence type="ECO:0000256" key="10">
    <source>
        <dbReference type="ARBA" id="ARBA00023125"/>
    </source>
</evidence>
<dbReference type="InterPro" id="IPR003593">
    <property type="entry name" value="AAA+_ATPase"/>
</dbReference>
<dbReference type="Gene3D" id="1.10.290.10">
    <property type="entry name" value="Topoisomerase I, domain 4"/>
    <property type="match status" value="1"/>
</dbReference>
<evidence type="ECO:0000256" key="15">
    <source>
        <dbReference type="RuleBase" id="RU004026"/>
    </source>
</evidence>
<feature type="binding site" evidence="14">
    <location>
        <position position="108"/>
    </location>
    <ligand>
        <name>ATP</name>
        <dbReference type="ChEBI" id="CHEBI:30616"/>
    </ligand>
</feature>
<dbReference type="InterPro" id="IPR014001">
    <property type="entry name" value="Helicase_ATP-bd"/>
</dbReference>
<dbReference type="GO" id="GO:0160097">
    <property type="term" value="F:reverse gyrase activity"/>
    <property type="evidence" value="ECO:0007669"/>
    <property type="project" value="UniProtKB-UniRule"/>
</dbReference>
<evidence type="ECO:0000256" key="11">
    <source>
        <dbReference type="ARBA" id="ARBA00023235"/>
    </source>
</evidence>
<dbReference type="PROSITE" id="PS50880">
    <property type="entry name" value="TOPRIM"/>
    <property type="match status" value="1"/>
</dbReference>
<evidence type="ECO:0000259" key="20">
    <source>
        <dbReference type="PROSITE" id="PS52039"/>
    </source>
</evidence>
<dbReference type="InterPro" id="IPR023405">
    <property type="entry name" value="Topo_IA_core_domain"/>
</dbReference>
<dbReference type="GO" id="GO:0008270">
    <property type="term" value="F:zinc ion binding"/>
    <property type="evidence" value="ECO:0007669"/>
    <property type="project" value="UniProtKB-UniRule"/>
</dbReference>
<dbReference type="InterPro" id="IPR040569">
    <property type="entry name" value="Znf_Rg"/>
</dbReference>
<keyword evidence="9 14" id="KW-0799">Topoisomerase</keyword>
<dbReference type="Gene3D" id="3.40.50.140">
    <property type="match status" value="1"/>
</dbReference>
<proteinExistence type="inferred from homology"/>
<accession>A0A7J3ZKZ3</accession>
<dbReference type="InterPro" id="IPR003602">
    <property type="entry name" value="Topo_IA_DNA-bd_dom"/>
</dbReference>
<dbReference type="NCBIfam" id="TIGR01054">
    <property type="entry name" value="rgy"/>
    <property type="match status" value="1"/>
</dbReference>
<dbReference type="Pfam" id="PF01751">
    <property type="entry name" value="Toprim"/>
    <property type="match status" value="1"/>
</dbReference>
<dbReference type="SMART" id="SM00437">
    <property type="entry name" value="TOP1Ac"/>
    <property type="match status" value="1"/>
</dbReference>
<dbReference type="CDD" id="cd00186">
    <property type="entry name" value="TOP1Ac"/>
    <property type="match status" value="1"/>
</dbReference>
<evidence type="ECO:0000259" key="17">
    <source>
        <dbReference type="PROSITE" id="PS50880"/>
    </source>
</evidence>
<dbReference type="Pfam" id="PF00270">
    <property type="entry name" value="DEAD"/>
    <property type="match status" value="1"/>
</dbReference>
<evidence type="ECO:0000256" key="2">
    <source>
        <dbReference type="ARBA" id="ARBA00011245"/>
    </source>
</evidence>
<dbReference type="Pfam" id="PF17915">
    <property type="entry name" value="zf_Rg"/>
    <property type="match status" value="1"/>
</dbReference>
<keyword evidence="14 21" id="KW-0378">Hydrolase</keyword>
<feature type="domain" description="Toprim" evidence="17">
    <location>
        <begin position="648"/>
        <end position="814"/>
    </location>
</feature>
<evidence type="ECO:0000256" key="1">
    <source>
        <dbReference type="ARBA" id="ARBA00004496"/>
    </source>
</evidence>
<feature type="domain" description="Topo IA-type catalytic" evidence="20">
    <location>
        <begin position="830"/>
        <end position="1237"/>
    </location>
</feature>
<evidence type="ECO:0000256" key="12">
    <source>
        <dbReference type="ARBA" id="ARBA00043976"/>
    </source>
</evidence>
<comment type="similarity">
    <text evidence="12 14">In the N-terminal section; belongs to the DEAD box helicase family. DDVD subfamily.</text>
</comment>
<dbReference type="SMART" id="SM00436">
    <property type="entry name" value="TOP1Bc"/>
    <property type="match status" value="1"/>
</dbReference>
<dbReference type="EMBL" id="DRZC01000063">
    <property type="protein sequence ID" value="HHQ80684.1"/>
    <property type="molecule type" value="Genomic_DNA"/>
</dbReference>
<sequence>MLTGSVLRVLVALLKAVFHKACPSCQGPVSSIRLSAGLPCSSCLPLEESSSLTQLEKLSLKDRVSVLSKKVPSNTSSIYVYLNSIFSDLESLESCFKRCVGRGFWSLQKTWSIRMLLGESFAIVAPTGVGKTTLLLVYGTYMASKGKRVYVLVPTENLLLQTRQKLASMIERLGKDVRAVSYSSRDCKSARERALEHVVNGSFDILLTTTSFLSRRFGLLEGMKFDVIIIDDADSLLKKSKNIDRVLLLLGFSSSDIEAAYKLLKAKGELALLRAVGAEDRLEKKLLEVEELQLRVNEALATKKIGQVIIASATGRQVGLKPKLFRELLGFEIGGIYDYMRNLIEAYHIGSEGELLEKVVDVVKMLGHGGLVFVSRDKGTSYARKIVDILKESGVKAELAIAGRRVLDRLSKGEAEVLVGVASYYGVLVRGIDLPEVIKYVVFLGVPKNRVLLEKSLRSPARAIQVLAHVCSGEEEKRRFNDLRKRVERLSYNELLALRIALEGGNLESLTGFLADTAVQLKEAREWVINKVGSILPREAGAKLVVGLSYIERGSDGNLYMVSPEHITYIQASGRASRFLENRMTLGLSLVLECDETAIELLKRRLSRYVFAFNPVPLSSLDLIEVRKKLERSRLSGGEARSFKPAKSVMIIVESPNKARTIANFFGRPSRRRLLGINIYETAIVDPKTLDTYIALVAASKGHIFDLTQEDIGFHGVIVGNNEEYIPVYAPIKKCVSCNTTFTTFSKSCPRCGESSRVRSSLEVVQVLRKLSLEVEEVLIATDPDVEGEKIAWELALTLRPFAGSIKRVELREITRESILEAIRGAKHVSERRVAAQITRRVADRWIGFSLSQRLWEEFNKNWLGAGRVQTPVLGWIIKRYEEWKSSKGYWLLIRTLNGPSLKLFVESREEAKSLLDKIEAEMKVPISSVSFRIERTNPQPPLTTDEMLYEAGRLFGYTAPYTMKLAQDLFEAGLITYHRTDSTRVSERGIAIAGEYLRNKLGKPELFSPKEWSDKGAHEAIRPTMPIDAEELRRLVLDGTVKVYVKMSEGHYNLYDLIFRRFMASQCRPSLVERAVAHVLLGNRSIVIEPIVGIVQEGHVHFLKDRVFRDLKEELKAGYMKVESVLIYRGSLTPLFTQGELVLLMKKRGLGRPSTYSSIIQNILKHGYAIVSKNRRFLVPTKLGMEVYHYLQENFPQLVSEATTVMLESLMDDIEEGKVDYREGLARLLREIEPLGLAKRASTFESRDARISKEALV</sequence>
<dbReference type="SMART" id="SM00382">
    <property type="entry name" value="AAA"/>
    <property type="match status" value="1"/>
</dbReference>
<dbReference type="SMART" id="SM00487">
    <property type="entry name" value="DEXDc"/>
    <property type="match status" value="1"/>
</dbReference>
<evidence type="ECO:0000259" key="19">
    <source>
        <dbReference type="PROSITE" id="PS52036"/>
    </source>
</evidence>
<gene>
    <name evidence="14 21" type="primary">rgy</name>
    <name evidence="21" type="ORF">ENM78_04465</name>
</gene>
<dbReference type="PROSITE" id="PS52036">
    <property type="entry name" value="ZF_RG_N"/>
    <property type="match status" value="1"/>
</dbReference>
<keyword evidence="11 14" id="KW-0413">Isomerase</keyword>
<dbReference type="GO" id="GO:0003677">
    <property type="term" value="F:DNA binding"/>
    <property type="evidence" value="ECO:0007669"/>
    <property type="project" value="UniProtKB-UniRule"/>
</dbReference>
<feature type="domain" description="Helicase ATP-binding" evidence="18">
    <location>
        <begin position="112"/>
        <end position="274"/>
    </location>
</feature>
<protein>
    <recommendedName>
        <fullName evidence="14 15">Reverse gyrase</fullName>
        <ecNumber evidence="14">5.6.2.-</ecNumber>
    </recommendedName>
</protein>
<dbReference type="PROSITE" id="PS52039">
    <property type="entry name" value="TOPO_IA_2"/>
    <property type="match status" value="1"/>
</dbReference>
<comment type="subcellular location">
    <subcellularLocation>
        <location evidence="1 14">Cytoplasm</location>
    </subcellularLocation>
</comment>
<dbReference type="InterPro" id="IPR013826">
    <property type="entry name" value="Topo_IA_cen_sub3"/>
</dbReference>
<keyword evidence="5 14" id="KW-0547">Nucleotide-binding</keyword>
<keyword evidence="8 14" id="KW-0067">ATP-binding</keyword>
<reference evidence="21" key="1">
    <citation type="journal article" date="2020" name="mSystems">
        <title>Genome- and Community-Level Interaction Insights into Carbon Utilization and Element Cycling Functions of Hydrothermarchaeota in Hydrothermal Sediment.</title>
        <authorList>
            <person name="Zhou Z."/>
            <person name="Liu Y."/>
            <person name="Xu W."/>
            <person name="Pan J."/>
            <person name="Luo Z.H."/>
            <person name="Li M."/>
        </authorList>
    </citation>
    <scope>NUCLEOTIDE SEQUENCE [LARGE SCALE GENOMIC DNA]</scope>
    <source>
        <strain evidence="21">SpSt-1116</strain>
    </source>
</reference>
<dbReference type="EC" id="5.6.2.-" evidence="14"/>
<dbReference type="GO" id="GO:0005524">
    <property type="term" value="F:ATP binding"/>
    <property type="evidence" value="ECO:0007669"/>
    <property type="project" value="UniProtKB-UniRule"/>
</dbReference>
<dbReference type="InterPro" id="IPR013824">
    <property type="entry name" value="Topo_IA_cen_sub1"/>
</dbReference>
<dbReference type="CDD" id="cd17924">
    <property type="entry name" value="DDXDc_reverse_gyrase"/>
    <property type="match status" value="1"/>
</dbReference>
<keyword evidence="3 14" id="KW-0963">Cytoplasm</keyword>
<evidence type="ECO:0000256" key="4">
    <source>
        <dbReference type="ARBA" id="ARBA00022723"/>
    </source>
</evidence>
<dbReference type="InterPro" id="IPR027417">
    <property type="entry name" value="P-loop_NTPase"/>
</dbReference>
<dbReference type="InterPro" id="IPR006171">
    <property type="entry name" value="TOPRIM_dom"/>
</dbReference>
<comment type="similarity">
    <text evidence="14">In the C-terminal section; belongs to the type IA topoisomerase family.</text>
</comment>
<evidence type="ECO:0000313" key="21">
    <source>
        <dbReference type="EMBL" id="HHQ80684.1"/>
    </source>
</evidence>
<feature type="coiled-coil region" evidence="16">
    <location>
        <begin position="275"/>
        <end position="302"/>
    </location>
</feature>
<dbReference type="PRINTS" id="PR00417">
    <property type="entry name" value="PRTPISMRASEI"/>
</dbReference>
<comment type="cofactor">
    <cofactor evidence="14">
        <name>Zn(2+)</name>
        <dbReference type="ChEBI" id="CHEBI:29105"/>
    </cofactor>
    <text evidence="14">Binds 1 or 2 zinc ions per subunit.</text>
</comment>
<dbReference type="HAMAP" id="MF_01125">
    <property type="entry name" value="Reverse_gyrase"/>
    <property type="match status" value="1"/>
</dbReference>
<evidence type="ECO:0000259" key="18">
    <source>
        <dbReference type="PROSITE" id="PS51192"/>
    </source>
</evidence>
<organism evidence="21">
    <name type="scientific">Fervidicoccus fontis</name>
    <dbReference type="NCBI Taxonomy" id="683846"/>
    <lineage>
        <taxon>Archaea</taxon>
        <taxon>Thermoproteota</taxon>
        <taxon>Thermoprotei</taxon>
        <taxon>Fervidicoccales</taxon>
        <taxon>Fervidicoccaceae</taxon>
        <taxon>Fervidicoccus</taxon>
    </lineage>
</organism>
<evidence type="ECO:0000256" key="14">
    <source>
        <dbReference type="HAMAP-Rule" id="MF_01125"/>
    </source>
</evidence>
<dbReference type="Gene3D" id="3.40.50.300">
    <property type="entry name" value="P-loop containing nucleotide triphosphate hydrolases"/>
    <property type="match status" value="3"/>
</dbReference>
<name>A0A7J3ZKZ3_9CREN</name>
<comment type="catalytic activity">
    <reaction evidence="13 14 15">
        <text>ATP + H2O = ADP + phosphate + H(+)</text>
        <dbReference type="Rhea" id="RHEA:13065"/>
        <dbReference type="ChEBI" id="CHEBI:15377"/>
        <dbReference type="ChEBI" id="CHEBI:15378"/>
        <dbReference type="ChEBI" id="CHEBI:30616"/>
        <dbReference type="ChEBI" id="CHEBI:43474"/>
        <dbReference type="ChEBI" id="CHEBI:456216"/>
    </reaction>
</comment>
<comment type="function">
    <text evidence="15">Modifies the topological state of DNA by introducing positive supercoils in an ATP-dependent process, increasing the linking number in steps of +1. Binds to single-stranded DNA, transiently cleaves and then rejoins the ends, introducing a positive supercoil in the process. The scissile phosphodiester is attacked by the catalytic tyrosine of the enzyme, resulting in the formation of a DNA-(5'-phosphotyrosyl)-enzyme intermediate. Involved in rewinding DNA strands in regions of the chromosome that have opened up to allow replication, transcription, DNA repair and/or for DNA protection.</text>
</comment>
<dbReference type="SUPFAM" id="SSF56712">
    <property type="entry name" value="Prokaryotic type I DNA topoisomerase"/>
    <property type="match status" value="1"/>
</dbReference>
<dbReference type="SUPFAM" id="SSF52540">
    <property type="entry name" value="P-loop containing nucleoside triphosphate hydrolases"/>
    <property type="match status" value="2"/>
</dbReference>
<keyword evidence="7 14" id="KW-0862">Zinc</keyword>
<dbReference type="GO" id="GO:0008094">
    <property type="term" value="F:ATP-dependent activity, acting on DNA"/>
    <property type="evidence" value="ECO:0007669"/>
    <property type="project" value="UniProtKB-UniRule"/>
</dbReference>
<dbReference type="GO" id="GO:0005737">
    <property type="term" value="C:cytoplasm"/>
    <property type="evidence" value="ECO:0007669"/>
    <property type="project" value="UniProtKB-SubCell"/>
</dbReference>
<comment type="domain">
    <text evidence="14">Introduction of positive supercoils requires the cooperation of both domains. The helicase-like domain probably does not directly unwind DNA, but more likely acts by driving ATP-dependent conformational changes within the whole enzyme. A beta hairpin in the 'latch' region of the N-terminal domain plays a regulatory role in the enzyme, repressing topoisomerase activity in the absence of ATP and preventing the enzyme from acting as an ATP-independent relaxing enzyme; it also helps to coordinate nucleotide hydrolysis by the ATPase domain with the supercoiling activity of the topoisomerase domain.</text>
</comment>
<dbReference type="PANTHER" id="PTHR43505:SF1">
    <property type="entry name" value="REVERSE GYRASE"/>
    <property type="match status" value="1"/>
</dbReference>
<dbReference type="SMART" id="SM00493">
    <property type="entry name" value="TOPRIM"/>
    <property type="match status" value="1"/>
</dbReference>
<evidence type="ECO:0000256" key="5">
    <source>
        <dbReference type="ARBA" id="ARBA00022741"/>
    </source>
</evidence>
<keyword evidence="10 14" id="KW-0238">DNA-binding</keyword>
<keyword evidence="6 14" id="KW-0863">Zinc-finger</keyword>
<feature type="region of interest" description="Topoisomerase I" evidence="14">
    <location>
        <begin position="644"/>
        <end position="1258"/>
    </location>
</feature>
<dbReference type="InterPro" id="IPR011545">
    <property type="entry name" value="DEAD/DEAH_box_helicase_dom"/>
</dbReference>
<dbReference type="InterPro" id="IPR005736">
    <property type="entry name" value="Reverse_gyrase"/>
</dbReference>
<evidence type="ECO:0000256" key="3">
    <source>
        <dbReference type="ARBA" id="ARBA00022490"/>
    </source>
</evidence>
<evidence type="ECO:0000256" key="8">
    <source>
        <dbReference type="ARBA" id="ARBA00022840"/>
    </source>
</evidence>
<evidence type="ECO:0000256" key="9">
    <source>
        <dbReference type="ARBA" id="ARBA00023029"/>
    </source>
</evidence>
<evidence type="ECO:0000256" key="6">
    <source>
        <dbReference type="ARBA" id="ARBA00022771"/>
    </source>
</evidence>
<dbReference type="GO" id="GO:0006265">
    <property type="term" value="P:DNA topological change"/>
    <property type="evidence" value="ECO:0007669"/>
    <property type="project" value="UniProtKB-UniRule"/>
</dbReference>
<comment type="caution">
    <text evidence="21">The sequence shown here is derived from an EMBL/GenBank/DDBJ whole genome shotgun (WGS) entry which is preliminary data.</text>
</comment>
<dbReference type="InterPro" id="IPR013497">
    <property type="entry name" value="Topo_IA_cen"/>
</dbReference>
<keyword evidence="16" id="KW-0175">Coiled coil</keyword>
<evidence type="ECO:0000256" key="13">
    <source>
        <dbReference type="ARBA" id="ARBA00049360"/>
    </source>
</evidence>
<keyword evidence="4 14" id="KW-0479">Metal-binding</keyword>
<dbReference type="GO" id="GO:0006260">
    <property type="term" value="P:DNA replication"/>
    <property type="evidence" value="ECO:0007669"/>
    <property type="project" value="UniProtKB-UniRule"/>
</dbReference>
<dbReference type="PANTHER" id="PTHR43505">
    <property type="entry name" value="REVERSE GYRASE"/>
    <property type="match status" value="1"/>
</dbReference>
<dbReference type="InterPro" id="IPR003601">
    <property type="entry name" value="Topo_IA_2"/>
</dbReference>
<comment type="function">
    <text evidence="14">Modifies the topological state of DNA by introducing positive supercoils in an ATP-dependent process, increasing the linking number in steps of +1. Binds to single-stranded DNA, transiently cleaves and then rejoins the ends, introducing a positive supercoil in the process. The scissile phosphodiester is attacked by the catalytic tyrosine of the enzyme, resulting in the formation of a DNA-(5'-phosphotyrosyl)-enzyme intermediate. Probably involved in rewinding DNA strands in regions of the chromosome that have opened up to allow replication, transcription, DNA repair and/or for DNA protection.</text>
</comment>
<dbReference type="GO" id="GO:0016787">
    <property type="term" value="F:hydrolase activity"/>
    <property type="evidence" value="ECO:0007669"/>
    <property type="project" value="UniProtKB-KW"/>
</dbReference>